<dbReference type="GO" id="GO:0003677">
    <property type="term" value="F:DNA binding"/>
    <property type="evidence" value="ECO:0007669"/>
    <property type="project" value="UniProtKB-KW"/>
</dbReference>
<sequence>MSQELNIINLCENCVTALRNTIDSNISRDLSISLNQKLFLLETALDDFKNRHIDFEEICNHSANALYVADRYGKTVYFNQPFLEFSGLKKEDLIEKNVHEIKGEKAPFINDIITKVINTKKLCHLNNRLADEEISVTGLPIPDELGQLKYAMIHIQIMPVSVYQTETETESEPAYSTYLKKSQYNLKKSVESFEKDIIRDAIGQYGSKRKAASALGVDHSTLIKKCQRYGI</sequence>
<dbReference type="KEGG" id="amic:Ami3637_09900"/>
<dbReference type="InterPro" id="IPR009057">
    <property type="entry name" value="Homeodomain-like_sf"/>
</dbReference>
<accession>A0A6P1MDA9</accession>
<protein>
    <submittedName>
        <fullName evidence="2">PAS domain S-box protein</fullName>
    </submittedName>
</protein>
<organism evidence="2 3">
    <name type="scientific">Aminipila terrae</name>
    <dbReference type="NCBI Taxonomy" id="2697030"/>
    <lineage>
        <taxon>Bacteria</taxon>
        <taxon>Bacillati</taxon>
        <taxon>Bacillota</taxon>
        <taxon>Clostridia</taxon>
        <taxon>Peptostreptococcales</taxon>
        <taxon>Anaerovoracaceae</taxon>
        <taxon>Aminipila</taxon>
    </lineage>
</organism>
<evidence type="ECO:0000313" key="3">
    <source>
        <dbReference type="Proteomes" id="UP000463883"/>
    </source>
</evidence>
<dbReference type="NCBIfam" id="TIGR00229">
    <property type="entry name" value="sensory_box"/>
    <property type="match status" value="1"/>
</dbReference>
<dbReference type="SUPFAM" id="SSF46689">
    <property type="entry name" value="Homeodomain-like"/>
    <property type="match status" value="1"/>
</dbReference>
<evidence type="ECO:0000259" key="1">
    <source>
        <dbReference type="PROSITE" id="PS50112"/>
    </source>
</evidence>
<dbReference type="AlphaFoldDB" id="A0A6P1MDA9"/>
<dbReference type="Gene3D" id="1.10.10.60">
    <property type="entry name" value="Homeodomain-like"/>
    <property type="match status" value="1"/>
</dbReference>
<dbReference type="InterPro" id="IPR000014">
    <property type="entry name" value="PAS"/>
</dbReference>
<dbReference type="InterPro" id="IPR035965">
    <property type="entry name" value="PAS-like_dom_sf"/>
</dbReference>
<reference evidence="2 3" key="1">
    <citation type="submission" date="2020-01" db="EMBL/GenBank/DDBJ databases">
        <title>Genomic analysis of Aminipila sp. CBA3637.</title>
        <authorList>
            <person name="Kim Y.B."/>
            <person name="Roh S.W."/>
        </authorList>
    </citation>
    <scope>NUCLEOTIDE SEQUENCE [LARGE SCALE GENOMIC DNA]</scope>
    <source>
        <strain evidence="2 3">CBA3637</strain>
    </source>
</reference>
<dbReference type="EMBL" id="CP047591">
    <property type="protein sequence ID" value="QHI72669.1"/>
    <property type="molecule type" value="Genomic_DNA"/>
</dbReference>
<dbReference type="Pfam" id="PF18024">
    <property type="entry name" value="HTH_50"/>
    <property type="match status" value="1"/>
</dbReference>
<dbReference type="PROSITE" id="PS50112">
    <property type="entry name" value="PAS"/>
    <property type="match status" value="1"/>
</dbReference>
<dbReference type="SUPFAM" id="SSF55785">
    <property type="entry name" value="PYP-like sensor domain (PAS domain)"/>
    <property type="match status" value="1"/>
</dbReference>
<gene>
    <name evidence="2" type="ORF">Ami3637_09900</name>
</gene>
<proteinExistence type="predicted"/>
<dbReference type="InterPro" id="IPR030828">
    <property type="entry name" value="HTH_TyrR"/>
</dbReference>
<dbReference type="RefSeq" id="WP_162362436.1">
    <property type="nucleotide sequence ID" value="NZ_CP047591.1"/>
</dbReference>
<evidence type="ECO:0000313" key="2">
    <source>
        <dbReference type="EMBL" id="QHI72669.1"/>
    </source>
</evidence>
<dbReference type="Gene3D" id="3.30.450.20">
    <property type="entry name" value="PAS domain"/>
    <property type="match status" value="1"/>
</dbReference>
<dbReference type="Proteomes" id="UP000463883">
    <property type="component" value="Chromosome"/>
</dbReference>
<keyword evidence="3" id="KW-1185">Reference proteome</keyword>
<feature type="domain" description="PAS" evidence="1">
    <location>
        <begin position="51"/>
        <end position="120"/>
    </location>
</feature>
<name>A0A6P1MDA9_9FIRM</name>